<evidence type="ECO:0000256" key="4">
    <source>
        <dbReference type="ARBA" id="ARBA00022827"/>
    </source>
</evidence>
<dbReference type="InterPro" id="IPR016171">
    <property type="entry name" value="Vanillyl_alc_oxidase_C-sub2"/>
</dbReference>
<organism evidence="7 8">
    <name type="scientific">Oligella urethralis DNF00040</name>
    <dbReference type="NCBI Taxonomy" id="1401065"/>
    <lineage>
        <taxon>Bacteria</taxon>
        <taxon>Pseudomonadati</taxon>
        <taxon>Pseudomonadota</taxon>
        <taxon>Betaproteobacteria</taxon>
        <taxon>Burkholderiales</taxon>
        <taxon>Alcaligenaceae</taxon>
        <taxon>Oligella</taxon>
    </lineage>
</organism>
<dbReference type="InterPro" id="IPR006094">
    <property type="entry name" value="Oxid_FAD_bind_N"/>
</dbReference>
<dbReference type="Proteomes" id="UP000029629">
    <property type="component" value="Unassembled WGS sequence"/>
</dbReference>
<evidence type="ECO:0000313" key="7">
    <source>
        <dbReference type="EMBL" id="KGF30604.1"/>
    </source>
</evidence>
<name>A0A096BBQ5_9BURK</name>
<evidence type="ECO:0000259" key="6">
    <source>
        <dbReference type="PROSITE" id="PS51387"/>
    </source>
</evidence>
<dbReference type="eggNOG" id="COG0277">
    <property type="taxonomic scope" value="Bacteria"/>
</dbReference>
<evidence type="ECO:0000256" key="2">
    <source>
        <dbReference type="ARBA" id="ARBA00008000"/>
    </source>
</evidence>
<evidence type="ECO:0000256" key="1">
    <source>
        <dbReference type="ARBA" id="ARBA00001974"/>
    </source>
</evidence>
<keyword evidence="8" id="KW-1185">Reference proteome</keyword>
<dbReference type="InterPro" id="IPR004113">
    <property type="entry name" value="FAD-bd_oxidored_4_C"/>
</dbReference>
<keyword evidence="4" id="KW-0274">FAD</keyword>
<feature type="domain" description="FAD-binding PCMH-type" evidence="6">
    <location>
        <begin position="34"/>
        <end position="213"/>
    </location>
</feature>
<evidence type="ECO:0000313" key="8">
    <source>
        <dbReference type="Proteomes" id="UP000029629"/>
    </source>
</evidence>
<dbReference type="GO" id="GO:0022904">
    <property type="term" value="P:respiratory electron transport chain"/>
    <property type="evidence" value="ECO:0007669"/>
    <property type="project" value="TreeGrafter"/>
</dbReference>
<dbReference type="PANTHER" id="PTHR43716">
    <property type="entry name" value="D-2-HYDROXYGLUTARATE DEHYDROGENASE, MITOCHONDRIAL"/>
    <property type="match status" value="1"/>
</dbReference>
<keyword evidence="3" id="KW-0285">Flavoprotein</keyword>
<comment type="caution">
    <text evidence="7">The sequence shown here is derived from an EMBL/GenBank/DDBJ whole genome shotgun (WGS) entry which is preliminary data.</text>
</comment>
<reference evidence="7 8" key="1">
    <citation type="submission" date="2014-07" db="EMBL/GenBank/DDBJ databases">
        <authorList>
            <person name="McCorrison J."/>
            <person name="Sanka R."/>
            <person name="Torralba M."/>
            <person name="Gillis M."/>
            <person name="Haft D.H."/>
            <person name="Methe B."/>
            <person name="Sutton G."/>
            <person name="Nelson K.E."/>
        </authorList>
    </citation>
    <scope>NUCLEOTIDE SEQUENCE [LARGE SCALE GENOMIC DNA]</scope>
    <source>
        <strain evidence="7 8">DNF00040</strain>
    </source>
</reference>
<dbReference type="EMBL" id="JRNI01000022">
    <property type="protein sequence ID" value="KGF30604.1"/>
    <property type="molecule type" value="Genomic_DNA"/>
</dbReference>
<dbReference type="OrthoDB" id="8522822at2"/>
<sequence>MTAQEQFLQATASLQPIKDESLYTQFLTDFTDIKPGKPLAVFRPKSTEQVAAIMRACTEYGIKAVVQGGLTGLAGGATVQDDEVIINMGQMNQVVEFDEVGGTLCVEAGMVLEELCQLVEAKDWYFPLDLGARGSCRIGGNVSTNAGGNRVLRYGTTRDLVMGIEVVLPDGTVLNMLRRLIKNNTGLDLKHLFIGTEGRYGIITKVMLRLFPKPQRRYSALLATDSFTQVTDLLKAARAQLPELSSFELMWKNYISVAAEVTQSEIPFEGAYAHYILIEIEGADDEQLEEKFQRFLEHAIEAGLADDAIIPQNMTQAKALWVLRDAAAEAMRARAPYVAFDIGIPLRDMPKFIEEAEAAIAAAYPQIECQLFGHLGDGNLHLTTGKMREEDYIPVEQLVYEIVEKYHGSVTAEHGIGVIKKPFLHHSRSGEELLLMSLIRKLLNPHNTLNPGRVID</sequence>
<dbReference type="InterPro" id="IPR051264">
    <property type="entry name" value="FAD-oxidored/transferase_4"/>
</dbReference>
<comment type="similarity">
    <text evidence="2">Belongs to the FAD-binding oxidoreductase/transferase type 4 family.</text>
</comment>
<accession>A0A096BBQ5</accession>
<dbReference type="Gene3D" id="3.30.70.2740">
    <property type="match status" value="1"/>
</dbReference>
<dbReference type="SUPFAM" id="SSF56176">
    <property type="entry name" value="FAD-binding/transporter-associated domain-like"/>
    <property type="match status" value="1"/>
</dbReference>
<gene>
    <name evidence="7" type="ORF">HMPREF2130_06075</name>
</gene>
<dbReference type="FunFam" id="3.30.465.10:FF:000001">
    <property type="entry name" value="D-2-hydroxyglutarate dehydrogenase, mitochondrial"/>
    <property type="match status" value="1"/>
</dbReference>
<dbReference type="GO" id="GO:0016491">
    <property type="term" value="F:oxidoreductase activity"/>
    <property type="evidence" value="ECO:0007669"/>
    <property type="project" value="UniProtKB-KW"/>
</dbReference>
<dbReference type="Pfam" id="PF02913">
    <property type="entry name" value="FAD-oxidase_C"/>
    <property type="match status" value="1"/>
</dbReference>
<dbReference type="InterPro" id="IPR016166">
    <property type="entry name" value="FAD-bd_PCMH"/>
</dbReference>
<dbReference type="Gene3D" id="3.30.465.10">
    <property type="match status" value="1"/>
</dbReference>
<dbReference type="Gene3D" id="3.30.43.10">
    <property type="entry name" value="Uridine Diphospho-n-acetylenolpyruvylglucosamine Reductase, domain 2"/>
    <property type="match status" value="1"/>
</dbReference>
<dbReference type="Gene3D" id="3.30.70.2190">
    <property type="match status" value="1"/>
</dbReference>
<dbReference type="SUPFAM" id="SSF55103">
    <property type="entry name" value="FAD-linked oxidases, C-terminal domain"/>
    <property type="match status" value="1"/>
</dbReference>
<dbReference type="PANTHER" id="PTHR43716:SF1">
    <property type="entry name" value="D-2-HYDROXYGLUTARATE DEHYDROGENASE, MITOCHONDRIAL"/>
    <property type="match status" value="1"/>
</dbReference>
<evidence type="ECO:0000256" key="3">
    <source>
        <dbReference type="ARBA" id="ARBA00022630"/>
    </source>
</evidence>
<dbReference type="InterPro" id="IPR016164">
    <property type="entry name" value="FAD-linked_Oxase-like_C"/>
</dbReference>
<evidence type="ECO:0000256" key="5">
    <source>
        <dbReference type="ARBA" id="ARBA00023002"/>
    </source>
</evidence>
<dbReference type="InterPro" id="IPR016169">
    <property type="entry name" value="FAD-bd_PCMH_sub2"/>
</dbReference>
<keyword evidence="5" id="KW-0560">Oxidoreductase</keyword>
<dbReference type="Pfam" id="PF01565">
    <property type="entry name" value="FAD_binding_4"/>
    <property type="match status" value="1"/>
</dbReference>
<dbReference type="InterPro" id="IPR016167">
    <property type="entry name" value="FAD-bd_PCMH_sub1"/>
</dbReference>
<protein>
    <submittedName>
        <fullName evidence="7">FAD-linked oxidase</fullName>
    </submittedName>
</protein>
<comment type="cofactor">
    <cofactor evidence="1">
        <name>FAD</name>
        <dbReference type="ChEBI" id="CHEBI:57692"/>
    </cofactor>
</comment>
<dbReference type="Gene3D" id="1.10.45.10">
    <property type="entry name" value="Vanillyl-alcohol Oxidase, Chain A, domain 4"/>
    <property type="match status" value="1"/>
</dbReference>
<proteinExistence type="inferred from homology"/>
<dbReference type="AlphaFoldDB" id="A0A096BBQ5"/>
<dbReference type="RefSeq" id="WP_036559087.1">
    <property type="nucleotide sequence ID" value="NZ_JRNI01000022.1"/>
</dbReference>
<dbReference type="PROSITE" id="PS51387">
    <property type="entry name" value="FAD_PCMH"/>
    <property type="match status" value="1"/>
</dbReference>
<dbReference type="GO" id="GO:0071949">
    <property type="term" value="F:FAD binding"/>
    <property type="evidence" value="ECO:0007669"/>
    <property type="project" value="InterPro"/>
</dbReference>
<dbReference type="InterPro" id="IPR036318">
    <property type="entry name" value="FAD-bd_PCMH-like_sf"/>
</dbReference>